<proteinExistence type="inferred from homology"/>
<comment type="subcellular location">
    <subcellularLocation>
        <location evidence="1">Cytoplasm</location>
    </subcellularLocation>
</comment>
<gene>
    <name evidence="12" type="ORF">GCM10022247_72140</name>
</gene>
<reference evidence="13" key="1">
    <citation type="journal article" date="2019" name="Int. J. Syst. Evol. Microbiol.">
        <title>The Global Catalogue of Microorganisms (GCM) 10K type strain sequencing project: providing services to taxonomists for standard genome sequencing and annotation.</title>
        <authorList>
            <consortium name="The Broad Institute Genomics Platform"/>
            <consortium name="The Broad Institute Genome Sequencing Center for Infectious Disease"/>
            <person name="Wu L."/>
            <person name="Ma J."/>
        </authorList>
    </citation>
    <scope>NUCLEOTIDE SEQUENCE [LARGE SCALE GENOMIC DNA]</scope>
    <source>
        <strain evidence="13">JCM 17342</strain>
    </source>
</reference>
<keyword evidence="6 12" id="KW-0489">Methyltransferase</keyword>
<evidence type="ECO:0000256" key="2">
    <source>
        <dbReference type="ARBA" id="ARBA00005369"/>
    </source>
</evidence>
<evidence type="ECO:0000256" key="1">
    <source>
        <dbReference type="ARBA" id="ARBA00004496"/>
    </source>
</evidence>
<comment type="similarity">
    <text evidence="2">Belongs to the methyltransferase superfamily. L-isoaspartyl/D-aspartyl protein methyltransferase family.</text>
</comment>
<accession>A0ABP7U4M0</accession>
<keyword evidence="13" id="KW-1185">Reference proteome</keyword>
<keyword evidence="5" id="KW-0963">Cytoplasm</keyword>
<dbReference type="CDD" id="cd02440">
    <property type="entry name" value="AdoMet_MTases"/>
    <property type="match status" value="1"/>
</dbReference>
<evidence type="ECO:0000313" key="13">
    <source>
        <dbReference type="Proteomes" id="UP001501747"/>
    </source>
</evidence>
<dbReference type="SUPFAM" id="SSF53335">
    <property type="entry name" value="S-adenosyl-L-methionine-dependent methyltransferases"/>
    <property type="match status" value="1"/>
</dbReference>
<organism evidence="12 13">
    <name type="scientific">Allokutzneria multivorans</name>
    <dbReference type="NCBI Taxonomy" id="1142134"/>
    <lineage>
        <taxon>Bacteria</taxon>
        <taxon>Bacillati</taxon>
        <taxon>Actinomycetota</taxon>
        <taxon>Actinomycetes</taxon>
        <taxon>Pseudonocardiales</taxon>
        <taxon>Pseudonocardiaceae</taxon>
        <taxon>Allokutzneria</taxon>
    </lineage>
</organism>
<dbReference type="InterPro" id="IPR029063">
    <property type="entry name" value="SAM-dependent_MTases_sf"/>
</dbReference>
<dbReference type="Pfam" id="PF01135">
    <property type="entry name" value="PCMT"/>
    <property type="match status" value="1"/>
</dbReference>
<dbReference type="GO" id="GO:0032259">
    <property type="term" value="P:methylation"/>
    <property type="evidence" value="ECO:0007669"/>
    <property type="project" value="UniProtKB-KW"/>
</dbReference>
<dbReference type="PANTHER" id="PTHR11579">
    <property type="entry name" value="PROTEIN-L-ISOASPARTATE O-METHYLTRANSFERASE"/>
    <property type="match status" value="1"/>
</dbReference>
<dbReference type="Proteomes" id="UP001501747">
    <property type="component" value="Unassembled WGS sequence"/>
</dbReference>
<evidence type="ECO:0000256" key="8">
    <source>
        <dbReference type="ARBA" id="ARBA00022691"/>
    </source>
</evidence>
<dbReference type="EC" id="2.1.1.77" evidence="3"/>
<evidence type="ECO:0000256" key="9">
    <source>
        <dbReference type="ARBA" id="ARBA00030757"/>
    </source>
</evidence>
<dbReference type="GO" id="GO:0008168">
    <property type="term" value="F:methyltransferase activity"/>
    <property type="evidence" value="ECO:0007669"/>
    <property type="project" value="UniProtKB-KW"/>
</dbReference>
<evidence type="ECO:0000256" key="11">
    <source>
        <dbReference type="ARBA" id="ARBA00031350"/>
    </source>
</evidence>
<name>A0ABP7U4M0_9PSEU</name>
<evidence type="ECO:0000256" key="3">
    <source>
        <dbReference type="ARBA" id="ARBA00011890"/>
    </source>
</evidence>
<keyword evidence="7" id="KW-0808">Transferase</keyword>
<evidence type="ECO:0000256" key="7">
    <source>
        <dbReference type="ARBA" id="ARBA00022679"/>
    </source>
</evidence>
<sequence length="370" mass="41222">MVDRWQERAERLVRLLVEKGKVSSAAWQAAVRAIPRHEFVPVFHERRGGAWEVVDETHERWLELVYSNTALVTLLDEVPISSSSEPGLMTRMLEALDVRDGDRVLEIGTGTGYNAALLAHRLGDANVFSVDVESGLVEAAGRRLAALGYNPVLAEHDGTDGLPEHAPYDRIIATCAVSEVPWAWVEQIREGGLILADVKLGLFAGNLALLRRAGDRAEGRFVPGWADFMDLRHPGKTEPAKHPERDHARARVRTTELLTERPWEQTPLWFLAHTRFPPGLRFGYAMDAATGGPGAVFLSTVDGSWCEISTTVDGGVREVREAGPVALWRIVEEVTDLWHAKGNPDWERFGLTVTEHSWWAWLDAPENKLL</sequence>
<comment type="caution">
    <text evidence="12">The sequence shown here is derived from an EMBL/GenBank/DDBJ whole genome shotgun (WGS) entry which is preliminary data.</text>
</comment>
<protein>
    <recommendedName>
        <fullName evidence="4">Protein-L-isoaspartate O-methyltransferase</fullName>
        <ecNumber evidence="3">2.1.1.77</ecNumber>
    </recommendedName>
    <alternativeName>
        <fullName evidence="11">L-isoaspartyl protein carboxyl methyltransferase</fullName>
    </alternativeName>
    <alternativeName>
        <fullName evidence="9">Protein L-isoaspartyl methyltransferase</fullName>
    </alternativeName>
    <alternativeName>
        <fullName evidence="10">Protein-beta-aspartate methyltransferase</fullName>
    </alternativeName>
</protein>
<evidence type="ECO:0000256" key="6">
    <source>
        <dbReference type="ARBA" id="ARBA00022603"/>
    </source>
</evidence>
<dbReference type="Gene3D" id="3.40.50.150">
    <property type="entry name" value="Vaccinia Virus protein VP39"/>
    <property type="match status" value="1"/>
</dbReference>
<evidence type="ECO:0000256" key="10">
    <source>
        <dbReference type="ARBA" id="ARBA00031323"/>
    </source>
</evidence>
<evidence type="ECO:0000313" key="12">
    <source>
        <dbReference type="EMBL" id="GAA4036023.1"/>
    </source>
</evidence>
<dbReference type="EMBL" id="BAABAL010000027">
    <property type="protein sequence ID" value="GAA4036023.1"/>
    <property type="molecule type" value="Genomic_DNA"/>
</dbReference>
<evidence type="ECO:0000256" key="5">
    <source>
        <dbReference type="ARBA" id="ARBA00022490"/>
    </source>
</evidence>
<dbReference type="InterPro" id="IPR000682">
    <property type="entry name" value="PCMT"/>
</dbReference>
<dbReference type="PANTHER" id="PTHR11579:SF0">
    <property type="entry name" value="PROTEIN-L-ISOASPARTATE(D-ASPARTATE) O-METHYLTRANSFERASE"/>
    <property type="match status" value="1"/>
</dbReference>
<evidence type="ECO:0000256" key="4">
    <source>
        <dbReference type="ARBA" id="ARBA00013346"/>
    </source>
</evidence>
<keyword evidence="8" id="KW-0949">S-adenosyl-L-methionine</keyword>